<dbReference type="Pfam" id="PF12780">
    <property type="entry name" value="AAA_8"/>
    <property type="match status" value="1"/>
</dbReference>
<dbReference type="Proteomes" id="UP000485058">
    <property type="component" value="Unassembled WGS sequence"/>
</dbReference>
<gene>
    <name evidence="2" type="ORF">HaLaN_05734</name>
</gene>
<comment type="caution">
    <text evidence="2">The sequence shown here is derived from an EMBL/GenBank/DDBJ whole genome shotgun (WGS) entry which is preliminary data.</text>
</comment>
<proteinExistence type="predicted"/>
<protein>
    <submittedName>
        <fullName evidence="2">Dynein heavy chain 9</fullName>
    </submittedName>
</protein>
<dbReference type="GO" id="GO:0030286">
    <property type="term" value="C:dynein complex"/>
    <property type="evidence" value="ECO:0007669"/>
    <property type="project" value="InterPro"/>
</dbReference>
<evidence type="ECO:0000259" key="1">
    <source>
        <dbReference type="Pfam" id="PF12780"/>
    </source>
</evidence>
<name>A0A699YUF3_HAELA</name>
<dbReference type="InterPro" id="IPR024317">
    <property type="entry name" value="Dynein_heavy_chain_D4_dom"/>
</dbReference>
<organism evidence="2 3">
    <name type="scientific">Haematococcus lacustris</name>
    <name type="common">Green alga</name>
    <name type="synonym">Haematococcus pluvialis</name>
    <dbReference type="NCBI Taxonomy" id="44745"/>
    <lineage>
        <taxon>Eukaryota</taxon>
        <taxon>Viridiplantae</taxon>
        <taxon>Chlorophyta</taxon>
        <taxon>core chlorophytes</taxon>
        <taxon>Chlorophyceae</taxon>
        <taxon>CS clade</taxon>
        <taxon>Chlamydomonadales</taxon>
        <taxon>Haematococcaceae</taxon>
        <taxon>Haematococcus</taxon>
    </lineage>
</organism>
<keyword evidence="3" id="KW-1185">Reference proteome</keyword>
<dbReference type="AlphaFoldDB" id="A0A699YUF3"/>
<feature type="non-terminal residue" evidence="2">
    <location>
        <position position="57"/>
    </location>
</feature>
<sequence length="57" mass="6457">MHIVLSFSPVGDAFRERLRKFPSLVNCTTIDWFTRWPNDALATVATSFLSSLNGLEQ</sequence>
<dbReference type="GO" id="GO:0051959">
    <property type="term" value="F:dynein light intermediate chain binding"/>
    <property type="evidence" value="ECO:0007669"/>
    <property type="project" value="InterPro"/>
</dbReference>
<feature type="domain" description="Dynein heavy chain AAA module D4" evidence="1">
    <location>
        <begin position="1"/>
        <end position="53"/>
    </location>
</feature>
<dbReference type="InterPro" id="IPR027417">
    <property type="entry name" value="P-loop_NTPase"/>
</dbReference>
<evidence type="ECO:0000313" key="2">
    <source>
        <dbReference type="EMBL" id="GFH10424.1"/>
    </source>
</evidence>
<dbReference type="PANTHER" id="PTHR22878">
    <property type="entry name" value="DYNEIN HEAVY CHAIN 6, AXONEMAL-LIKE-RELATED"/>
    <property type="match status" value="1"/>
</dbReference>
<dbReference type="EMBL" id="BLLF01000314">
    <property type="protein sequence ID" value="GFH10424.1"/>
    <property type="molecule type" value="Genomic_DNA"/>
</dbReference>
<evidence type="ECO:0000313" key="3">
    <source>
        <dbReference type="Proteomes" id="UP000485058"/>
    </source>
</evidence>
<dbReference type="InterPro" id="IPR026983">
    <property type="entry name" value="DHC"/>
</dbReference>
<feature type="non-terminal residue" evidence="2">
    <location>
        <position position="1"/>
    </location>
</feature>
<dbReference type="GO" id="GO:0007018">
    <property type="term" value="P:microtubule-based movement"/>
    <property type="evidence" value="ECO:0007669"/>
    <property type="project" value="InterPro"/>
</dbReference>
<dbReference type="GO" id="GO:0045505">
    <property type="term" value="F:dynein intermediate chain binding"/>
    <property type="evidence" value="ECO:0007669"/>
    <property type="project" value="InterPro"/>
</dbReference>
<reference evidence="2 3" key="1">
    <citation type="submission" date="2020-02" db="EMBL/GenBank/DDBJ databases">
        <title>Draft genome sequence of Haematococcus lacustris strain NIES-144.</title>
        <authorList>
            <person name="Morimoto D."/>
            <person name="Nakagawa S."/>
            <person name="Yoshida T."/>
            <person name="Sawayama S."/>
        </authorList>
    </citation>
    <scope>NUCLEOTIDE SEQUENCE [LARGE SCALE GENOMIC DNA]</scope>
    <source>
        <strain evidence="2 3">NIES-144</strain>
    </source>
</reference>
<accession>A0A699YUF3</accession>
<dbReference type="Gene3D" id="3.40.50.300">
    <property type="entry name" value="P-loop containing nucleotide triphosphate hydrolases"/>
    <property type="match status" value="1"/>
</dbReference>